<dbReference type="PANTHER" id="PTHR33515">
    <property type="entry name" value="RIBOSOME-BINDING FACTOR A, CHLOROPLASTIC-RELATED"/>
    <property type="match status" value="1"/>
</dbReference>
<evidence type="ECO:0000313" key="5">
    <source>
        <dbReference type="Proteomes" id="UP000078368"/>
    </source>
</evidence>
<accession>A0A179B2S2</accession>
<dbReference type="Pfam" id="PF02033">
    <property type="entry name" value="RBFA"/>
    <property type="match status" value="1"/>
</dbReference>
<reference evidence="4 5" key="1">
    <citation type="submission" date="2016-04" db="EMBL/GenBank/DDBJ databases">
        <title>Peptidophaga gingivicola gen. nov., sp. nov., isolated from human subgingival plaque.</title>
        <authorList>
            <person name="Beall C.J."/>
            <person name="Mokrzan E.M."/>
            <person name="Griffen A.L."/>
            <person name="Leys E.J."/>
        </authorList>
    </citation>
    <scope>NUCLEOTIDE SEQUENCE [LARGE SCALE GENOMIC DNA]</scope>
    <source>
        <strain evidence="4 5">BA112</strain>
    </source>
</reference>
<feature type="compositionally biased region" description="Acidic residues" evidence="3">
    <location>
        <begin position="175"/>
        <end position="186"/>
    </location>
</feature>
<dbReference type="NCBIfam" id="TIGR00082">
    <property type="entry name" value="rbfA"/>
    <property type="match status" value="1"/>
</dbReference>
<dbReference type="PANTHER" id="PTHR33515:SF1">
    <property type="entry name" value="RIBOSOME-BINDING FACTOR A, CHLOROPLASTIC-RELATED"/>
    <property type="match status" value="1"/>
</dbReference>
<dbReference type="GO" id="GO:0030490">
    <property type="term" value="P:maturation of SSU-rRNA"/>
    <property type="evidence" value="ECO:0007669"/>
    <property type="project" value="UniProtKB-UniRule"/>
</dbReference>
<dbReference type="InterPro" id="IPR015946">
    <property type="entry name" value="KH_dom-like_a/b"/>
</dbReference>
<dbReference type="STRING" id="1823756.A4H34_09595"/>
<comment type="similarity">
    <text evidence="2">Belongs to the RbfA family.</text>
</comment>
<dbReference type="InterPro" id="IPR023799">
    <property type="entry name" value="RbfA_dom_sf"/>
</dbReference>
<dbReference type="OrthoDB" id="307788at2"/>
<feature type="compositionally biased region" description="Acidic residues" evidence="3">
    <location>
        <begin position="141"/>
        <end position="163"/>
    </location>
</feature>
<dbReference type="InterPro" id="IPR000238">
    <property type="entry name" value="RbfA"/>
</dbReference>
<dbReference type="HAMAP" id="MF_00003">
    <property type="entry name" value="RbfA"/>
    <property type="match status" value="1"/>
</dbReference>
<name>A0A179B2S2_9ACTO</name>
<keyword evidence="1 2" id="KW-0690">Ribosome biogenesis</keyword>
<dbReference type="SUPFAM" id="SSF89919">
    <property type="entry name" value="Ribosome-binding factor A, RbfA"/>
    <property type="match status" value="1"/>
</dbReference>
<evidence type="ECO:0000256" key="3">
    <source>
        <dbReference type="SAM" id="MobiDB-lite"/>
    </source>
</evidence>
<dbReference type="EMBL" id="LVZK01000003">
    <property type="protein sequence ID" value="OAP85344.1"/>
    <property type="molecule type" value="Genomic_DNA"/>
</dbReference>
<dbReference type="Gene3D" id="3.30.300.20">
    <property type="match status" value="1"/>
</dbReference>
<feature type="region of interest" description="Disordered" evidence="3">
    <location>
        <begin position="118"/>
        <end position="186"/>
    </location>
</feature>
<protein>
    <recommendedName>
        <fullName evidence="2">Ribosome-binding factor A</fullName>
    </recommendedName>
</protein>
<comment type="subcellular location">
    <subcellularLocation>
        <location evidence="2">Cytoplasm</location>
    </subcellularLocation>
</comment>
<proteinExistence type="inferred from homology"/>
<comment type="caution">
    <text evidence="4">The sequence shown here is derived from an EMBL/GenBank/DDBJ whole genome shotgun (WGS) entry which is preliminary data.</text>
</comment>
<evidence type="ECO:0000256" key="1">
    <source>
        <dbReference type="ARBA" id="ARBA00022517"/>
    </source>
</evidence>
<evidence type="ECO:0000256" key="2">
    <source>
        <dbReference type="HAMAP-Rule" id="MF_00003"/>
    </source>
</evidence>
<dbReference type="InterPro" id="IPR020053">
    <property type="entry name" value="Ribosome-bd_factorA_CS"/>
</dbReference>
<organism evidence="4 5">
    <name type="scientific">Peptidiphaga gingivicola</name>
    <dbReference type="NCBI Taxonomy" id="2741497"/>
    <lineage>
        <taxon>Bacteria</taxon>
        <taxon>Bacillati</taxon>
        <taxon>Actinomycetota</taxon>
        <taxon>Actinomycetes</taxon>
        <taxon>Actinomycetales</taxon>
        <taxon>Actinomycetaceae</taxon>
        <taxon>Peptidiphaga</taxon>
    </lineage>
</organism>
<dbReference type="PROSITE" id="PS01319">
    <property type="entry name" value="RBFA"/>
    <property type="match status" value="1"/>
</dbReference>
<sequence>MPNPRANRVAERIHEIVASLVTNRLKDPRLELVTVTDVRVTGDLQHATVFYTAYGDERKLRDAGRALNRAKGNIRSHVGRQLGLRLTPTIEFTADALPETARSLEDALAAARHRDAEIAKSAEGAAPAGDADPYKKPRDVEEGEAADEASADGDDASDGDALESGEAFEASFESSENDQAEGVDEA</sequence>
<dbReference type="GO" id="GO:0043024">
    <property type="term" value="F:ribosomal small subunit binding"/>
    <property type="evidence" value="ECO:0007669"/>
    <property type="project" value="TreeGrafter"/>
</dbReference>
<dbReference type="Proteomes" id="UP000078368">
    <property type="component" value="Unassembled WGS sequence"/>
</dbReference>
<comment type="function">
    <text evidence="2">One of several proteins that assist in the late maturation steps of the functional core of the 30S ribosomal subunit. Associates with free 30S ribosomal subunits (but not with 30S subunits that are part of 70S ribosomes or polysomes). Required for efficient processing of 16S rRNA. May interact with the 5'-terminal helix region of 16S rRNA.</text>
</comment>
<dbReference type="RefSeq" id="WP_064231945.1">
    <property type="nucleotide sequence ID" value="NZ_LVZK01000003.1"/>
</dbReference>
<dbReference type="GO" id="GO:0005829">
    <property type="term" value="C:cytosol"/>
    <property type="evidence" value="ECO:0007669"/>
    <property type="project" value="TreeGrafter"/>
</dbReference>
<feature type="compositionally biased region" description="Low complexity" evidence="3">
    <location>
        <begin position="121"/>
        <end position="131"/>
    </location>
</feature>
<keyword evidence="5" id="KW-1185">Reference proteome</keyword>
<keyword evidence="2" id="KW-0963">Cytoplasm</keyword>
<evidence type="ECO:0000313" key="4">
    <source>
        <dbReference type="EMBL" id="OAP85344.1"/>
    </source>
</evidence>
<comment type="subunit">
    <text evidence="2">Monomer. Binds 30S ribosomal subunits, but not 50S ribosomal subunits or 70S ribosomes.</text>
</comment>
<gene>
    <name evidence="2" type="primary">rbfA</name>
    <name evidence="4" type="ORF">A4H34_09595</name>
</gene>
<feature type="compositionally biased region" description="Low complexity" evidence="3">
    <location>
        <begin position="164"/>
        <end position="174"/>
    </location>
</feature>
<dbReference type="AlphaFoldDB" id="A0A179B2S2"/>